<gene>
    <name evidence="3" type="ORF">GGE06_001826</name>
</gene>
<evidence type="ECO:0000313" key="4">
    <source>
        <dbReference type="Proteomes" id="UP000582643"/>
    </source>
</evidence>
<accession>A0A7W7TX65</accession>
<feature type="region of interest" description="Disordered" evidence="1">
    <location>
        <begin position="29"/>
        <end position="52"/>
    </location>
</feature>
<evidence type="ECO:0000256" key="1">
    <source>
        <dbReference type="SAM" id="MobiDB-lite"/>
    </source>
</evidence>
<keyword evidence="2" id="KW-0732">Signal</keyword>
<feature type="region of interest" description="Disordered" evidence="1">
    <location>
        <begin position="158"/>
        <end position="189"/>
    </location>
</feature>
<protein>
    <submittedName>
        <fullName evidence="3">Putative lipoprotein with Yx(FWY)xxD motif</fullName>
    </submittedName>
</protein>
<dbReference type="EMBL" id="JACHJY010000002">
    <property type="protein sequence ID" value="MBB4980918.1"/>
    <property type="molecule type" value="Genomic_DNA"/>
</dbReference>
<dbReference type="InterPro" id="IPR005297">
    <property type="entry name" value="Lipoprotein_repeat"/>
</dbReference>
<evidence type="ECO:0000256" key="2">
    <source>
        <dbReference type="SAM" id="SignalP"/>
    </source>
</evidence>
<keyword evidence="4" id="KW-1185">Reference proteome</keyword>
<evidence type="ECO:0000313" key="3">
    <source>
        <dbReference type="EMBL" id="MBB4980918.1"/>
    </source>
</evidence>
<proteinExistence type="predicted"/>
<dbReference type="PANTHER" id="PTHR39335:SF1">
    <property type="entry name" value="BLL4220 PROTEIN"/>
    <property type="match status" value="1"/>
</dbReference>
<keyword evidence="3" id="KW-0449">Lipoprotein</keyword>
<sequence length="305" mass="32159">MRKFTVVPAVLTVAAVMLTAACGGSPDTAVTGAGSPERPAASDTGGQPSKAGRLSVWQSKELGPVVTDGAGFTLYRFDQDTANPPTSNCAEGCAATWPPVLVDDATAGRGLDAALLGSVKRADGSLQVTLAGWPLYRYVKDTAPRQTRGQGIGGTWFAAAPDGTKAKEGAGSGTAETTPPSEPPAPKALPALSTVKDEKLGTIVRDGKGRTLYRFTKDTAWPMKSNCQGDCLKLWKPARLVDKKDLKGIDPKLVIPYKRPDGTQQLTLDCWPLYWYTGDKEPGDTSGHGVNGTWFTVRPDGKLAK</sequence>
<dbReference type="InterPro" id="IPR047910">
    <property type="entry name" value="SCO0930-like"/>
</dbReference>
<dbReference type="Pfam" id="PF03640">
    <property type="entry name" value="Lipoprotein_15"/>
    <property type="match status" value="4"/>
</dbReference>
<dbReference type="NCBIfam" id="NF040526">
    <property type="entry name" value="SCO0930_lipo"/>
    <property type="match status" value="1"/>
</dbReference>
<comment type="caution">
    <text evidence="3">The sequence shown here is derived from an EMBL/GenBank/DDBJ whole genome shotgun (WGS) entry which is preliminary data.</text>
</comment>
<dbReference type="PROSITE" id="PS51257">
    <property type="entry name" value="PROKAR_LIPOPROTEIN"/>
    <property type="match status" value="1"/>
</dbReference>
<dbReference type="PANTHER" id="PTHR39335">
    <property type="entry name" value="BLL4220 PROTEIN"/>
    <property type="match status" value="1"/>
</dbReference>
<feature type="chain" id="PRO_5039057236" evidence="2">
    <location>
        <begin position="21"/>
        <end position="305"/>
    </location>
</feature>
<reference evidence="3 4" key="1">
    <citation type="submission" date="2020-08" db="EMBL/GenBank/DDBJ databases">
        <title>Genomic Encyclopedia of Type Strains, Phase III (KMG-III): the genomes of soil and plant-associated and newly described type strains.</title>
        <authorList>
            <person name="Whitman W."/>
        </authorList>
    </citation>
    <scope>NUCLEOTIDE SEQUENCE [LARGE SCALE GENOMIC DNA]</scope>
    <source>
        <strain evidence="3 4">SFB5A</strain>
    </source>
</reference>
<name>A0A7W7TX65_9ACTN</name>
<dbReference type="Proteomes" id="UP000582643">
    <property type="component" value="Unassembled WGS sequence"/>
</dbReference>
<feature type="signal peptide" evidence="2">
    <location>
        <begin position="1"/>
        <end position="20"/>
    </location>
</feature>
<dbReference type="AlphaFoldDB" id="A0A7W7TX65"/>
<organism evidence="3 4">
    <name type="scientific">Streptomyces nymphaeiformis</name>
    <dbReference type="NCBI Taxonomy" id="2663842"/>
    <lineage>
        <taxon>Bacteria</taxon>
        <taxon>Bacillati</taxon>
        <taxon>Actinomycetota</taxon>
        <taxon>Actinomycetes</taxon>
        <taxon>Kitasatosporales</taxon>
        <taxon>Streptomycetaceae</taxon>
        <taxon>Streptomyces</taxon>
    </lineage>
</organism>
<dbReference type="RefSeq" id="WP_116157017.1">
    <property type="nucleotide sequence ID" value="NZ_JACHJY010000002.1"/>
</dbReference>
<dbReference type="GO" id="GO:0043448">
    <property type="term" value="P:alkane catabolic process"/>
    <property type="evidence" value="ECO:0007669"/>
    <property type="project" value="TreeGrafter"/>
</dbReference>